<evidence type="ECO:0000259" key="2">
    <source>
        <dbReference type="PROSITE" id="PS51762"/>
    </source>
</evidence>
<dbReference type="Pfam" id="PF00722">
    <property type="entry name" value="Glyco_hydro_16"/>
    <property type="match status" value="1"/>
</dbReference>
<protein>
    <recommendedName>
        <fullName evidence="2">GH16 domain-containing protein</fullName>
    </recommendedName>
</protein>
<dbReference type="InterPro" id="IPR013320">
    <property type="entry name" value="ConA-like_dom_sf"/>
</dbReference>
<dbReference type="InParanoid" id="A0A0G4FVI3"/>
<dbReference type="Gene3D" id="2.60.120.200">
    <property type="match status" value="1"/>
</dbReference>
<dbReference type="CDD" id="cd00413">
    <property type="entry name" value="Glyco_hydrolase_16"/>
    <property type="match status" value="1"/>
</dbReference>
<dbReference type="Proteomes" id="UP000041254">
    <property type="component" value="Unassembled WGS sequence"/>
</dbReference>
<sequence length="517" mass="57482">MAAVAGALLGLCVAHSVVCITPKKADSSGSLQTQLDEGYGWREQQPVGGLRQGQHKIRGATGTLQHRNITGRSFFAQPMIVTESRGVLSLPDATDHSEGFIGAFDRPPPPRAEAAAALITPLNRSQDGRHQDEGLTAVVEQGGASRSRRFRMAVRSGGILSPGDGLEDDGQGHHVRWVPNAMLPNSPPFLLTARPPTAVRLPSHFKPALYDQFDRDSLNLNRFMYRQPGQLCGRNSYCDPTYVTQENGKLVIKLRYLKTPLPYTKSKYATKADGSRVKVQQTCYAWFSGGGIITRQRYTYGYFETRVKMTKTPGWHEAFWTSYSDGGNNLHPMTYGARSEFDVFEHFGSFGPSEFYYGVYRWSGGRGGVPLRLERLTGSRWQPGQQVDVSPEQGQTTTIDAEKMGGDQDDIKAAGGLCLTNNYHIFALWFDRERAAWYLDGSLIHEVRAKTDPSAPDGPYEKMPKNLFHVWLSTITNYRAEGDTTSPPDCYYGSKEGKVVRGEGDVFFDYITIYTID</sequence>
<dbReference type="EMBL" id="CDMY01000510">
    <property type="protein sequence ID" value="CEM19228.1"/>
    <property type="molecule type" value="Genomic_DNA"/>
</dbReference>
<dbReference type="SUPFAM" id="SSF49899">
    <property type="entry name" value="Concanavalin A-like lectins/glucanases"/>
    <property type="match status" value="1"/>
</dbReference>
<dbReference type="InterPro" id="IPR000757">
    <property type="entry name" value="Beta-glucanase-like"/>
</dbReference>
<dbReference type="GO" id="GO:0005975">
    <property type="term" value="P:carbohydrate metabolic process"/>
    <property type="evidence" value="ECO:0007669"/>
    <property type="project" value="InterPro"/>
</dbReference>
<feature type="domain" description="GH16" evidence="2">
    <location>
        <begin position="199"/>
        <end position="517"/>
    </location>
</feature>
<feature type="chain" id="PRO_5005189576" description="GH16 domain-containing protein" evidence="1">
    <location>
        <begin position="20"/>
        <end position="517"/>
    </location>
</feature>
<accession>A0A0G4FVI3</accession>
<keyword evidence="1" id="KW-0732">Signal</keyword>
<organism evidence="3 4">
    <name type="scientific">Vitrella brassicaformis (strain CCMP3155)</name>
    <dbReference type="NCBI Taxonomy" id="1169540"/>
    <lineage>
        <taxon>Eukaryota</taxon>
        <taxon>Sar</taxon>
        <taxon>Alveolata</taxon>
        <taxon>Colpodellida</taxon>
        <taxon>Vitrellaceae</taxon>
        <taxon>Vitrella</taxon>
    </lineage>
</organism>
<feature type="signal peptide" evidence="1">
    <location>
        <begin position="1"/>
        <end position="19"/>
    </location>
</feature>
<dbReference type="PROSITE" id="PS51762">
    <property type="entry name" value="GH16_2"/>
    <property type="match status" value="1"/>
</dbReference>
<dbReference type="GO" id="GO:0004553">
    <property type="term" value="F:hydrolase activity, hydrolyzing O-glycosyl compounds"/>
    <property type="evidence" value="ECO:0007669"/>
    <property type="project" value="InterPro"/>
</dbReference>
<evidence type="ECO:0000256" key="1">
    <source>
        <dbReference type="SAM" id="SignalP"/>
    </source>
</evidence>
<evidence type="ECO:0000313" key="3">
    <source>
        <dbReference type="EMBL" id="CEM19228.1"/>
    </source>
</evidence>
<keyword evidence="4" id="KW-1185">Reference proteome</keyword>
<reference evidence="3 4" key="1">
    <citation type="submission" date="2014-11" db="EMBL/GenBank/DDBJ databases">
        <authorList>
            <person name="Zhu J."/>
            <person name="Qi W."/>
            <person name="Song R."/>
        </authorList>
    </citation>
    <scope>NUCLEOTIDE SEQUENCE [LARGE SCALE GENOMIC DNA]</scope>
</reference>
<proteinExistence type="predicted"/>
<dbReference type="VEuPathDB" id="CryptoDB:Vbra_16323"/>
<evidence type="ECO:0000313" key="4">
    <source>
        <dbReference type="Proteomes" id="UP000041254"/>
    </source>
</evidence>
<dbReference type="PhylomeDB" id="A0A0G4FVI3"/>
<dbReference type="AlphaFoldDB" id="A0A0G4FVI3"/>
<dbReference type="OrthoDB" id="4781at2759"/>
<gene>
    <name evidence="3" type="ORF">Vbra_16323</name>
</gene>
<name>A0A0G4FVI3_VITBC</name>